<dbReference type="CDD" id="cd00805">
    <property type="entry name" value="TyrRS_core"/>
    <property type="match status" value="1"/>
</dbReference>
<keyword evidence="7 11" id="KW-0648">Protein biosynthesis</keyword>
<feature type="domain" description="Tyrosine--tRNA ligase SYY-like C-terminal" evidence="13">
    <location>
        <begin position="341"/>
        <end position="423"/>
    </location>
</feature>
<evidence type="ECO:0000256" key="10">
    <source>
        <dbReference type="ARBA" id="ARBA00060965"/>
    </source>
</evidence>
<dbReference type="Gene3D" id="3.10.290.10">
    <property type="entry name" value="RNA-binding S4 domain"/>
    <property type="match status" value="1"/>
</dbReference>
<evidence type="ECO:0000256" key="5">
    <source>
        <dbReference type="ARBA" id="ARBA00022840"/>
    </source>
</evidence>
<dbReference type="AlphaFoldDB" id="A0A075R1A3"/>
<dbReference type="FunFam" id="1.10.240.10:FF:000001">
    <property type="entry name" value="Tyrosine--tRNA ligase"/>
    <property type="match status" value="1"/>
</dbReference>
<dbReference type="PANTHER" id="PTHR11766">
    <property type="entry name" value="TYROSYL-TRNA SYNTHETASE"/>
    <property type="match status" value="1"/>
</dbReference>
<keyword evidence="2 11" id="KW-0963">Cytoplasm</keyword>
<evidence type="ECO:0000259" key="13">
    <source>
        <dbReference type="Pfam" id="PF22421"/>
    </source>
</evidence>
<dbReference type="PRINTS" id="PR01040">
    <property type="entry name" value="TRNASYNTHTYR"/>
</dbReference>
<dbReference type="NCBIfam" id="TIGR00234">
    <property type="entry name" value="tyrS"/>
    <property type="match status" value="1"/>
</dbReference>
<keyword evidence="6 12" id="KW-0694">RNA-binding</keyword>
<dbReference type="RefSeq" id="WP_003337201.1">
    <property type="nucleotide sequence ID" value="NZ_CP007806.1"/>
</dbReference>
<evidence type="ECO:0000256" key="7">
    <source>
        <dbReference type="ARBA" id="ARBA00022917"/>
    </source>
</evidence>
<dbReference type="SUPFAM" id="SSF55174">
    <property type="entry name" value="Alpha-L RNA-binding motif"/>
    <property type="match status" value="1"/>
</dbReference>
<protein>
    <recommendedName>
        <fullName evidence="11">Tyrosine--tRNA ligase</fullName>
        <ecNumber evidence="11">6.1.1.1</ecNumber>
    </recommendedName>
    <alternativeName>
        <fullName evidence="11">Tyrosyl-tRNA synthetase</fullName>
        <shortName evidence="11">TyrRS</shortName>
    </alternativeName>
</protein>
<evidence type="ECO:0000256" key="12">
    <source>
        <dbReference type="PROSITE-ProRule" id="PRU00182"/>
    </source>
</evidence>
<dbReference type="GO" id="GO:0006437">
    <property type="term" value="P:tyrosyl-tRNA aminoacylation"/>
    <property type="evidence" value="ECO:0007669"/>
    <property type="project" value="UniProtKB-UniRule"/>
</dbReference>
<dbReference type="eggNOG" id="COG0162">
    <property type="taxonomic scope" value="Bacteria"/>
</dbReference>
<dbReference type="InterPro" id="IPR024107">
    <property type="entry name" value="Tyr-tRNA-ligase_bac_1"/>
</dbReference>
<accession>A0A075R1A3</accession>
<proteinExistence type="inferred from homology"/>
<dbReference type="KEGG" id="blr:BRLA_c020310"/>
<dbReference type="PANTHER" id="PTHR11766:SF0">
    <property type="entry name" value="TYROSINE--TRNA LIGASE, MITOCHONDRIAL"/>
    <property type="match status" value="1"/>
</dbReference>
<dbReference type="Gene3D" id="3.40.50.620">
    <property type="entry name" value="HUPs"/>
    <property type="match status" value="1"/>
</dbReference>
<gene>
    <name evidence="11" type="primary">tyrS</name>
    <name evidence="14" type="ORF">BRLA_c020310</name>
</gene>
<name>A0A075R1A3_BRELA</name>
<evidence type="ECO:0000256" key="11">
    <source>
        <dbReference type="HAMAP-Rule" id="MF_02006"/>
    </source>
</evidence>
<dbReference type="HOGENOM" id="CLU_024003_0_3_9"/>
<feature type="short sequence motif" description="'KMSKS' region" evidence="11">
    <location>
        <begin position="237"/>
        <end position="241"/>
    </location>
</feature>
<keyword evidence="5 11" id="KW-0067">ATP-binding</keyword>
<keyword evidence="15" id="KW-1185">Reference proteome</keyword>
<evidence type="ECO:0000313" key="15">
    <source>
        <dbReference type="Proteomes" id="UP000005850"/>
    </source>
</evidence>
<dbReference type="PROSITE" id="PS50889">
    <property type="entry name" value="S4"/>
    <property type="match status" value="1"/>
</dbReference>
<dbReference type="GO" id="GO:0005524">
    <property type="term" value="F:ATP binding"/>
    <property type="evidence" value="ECO:0007669"/>
    <property type="project" value="UniProtKB-UniRule"/>
</dbReference>
<dbReference type="InterPro" id="IPR002305">
    <property type="entry name" value="aa-tRNA-synth_Ic"/>
</dbReference>
<feature type="binding site" evidence="11">
    <location>
        <position position="34"/>
    </location>
    <ligand>
        <name>L-tyrosine</name>
        <dbReference type="ChEBI" id="CHEBI:58315"/>
    </ligand>
</feature>
<dbReference type="GO" id="GO:0005829">
    <property type="term" value="C:cytosol"/>
    <property type="evidence" value="ECO:0007669"/>
    <property type="project" value="TreeGrafter"/>
</dbReference>
<keyword evidence="8 11" id="KW-0030">Aminoacyl-tRNA synthetase</keyword>
<dbReference type="EMBL" id="CP007806">
    <property type="protein sequence ID" value="AIG26352.1"/>
    <property type="molecule type" value="Genomic_DNA"/>
</dbReference>
<evidence type="ECO:0000256" key="4">
    <source>
        <dbReference type="ARBA" id="ARBA00022741"/>
    </source>
</evidence>
<evidence type="ECO:0000256" key="1">
    <source>
        <dbReference type="ARBA" id="ARBA00004496"/>
    </source>
</evidence>
<dbReference type="PROSITE" id="PS00178">
    <property type="entry name" value="AA_TRNA_LIGASE_I"/>
    <property type="match status" value="1"/>
</dbReference>
<feature type="binding site" evidence="11">
    <location>
        <position position="240"/>
    </location>
    <ligand>
        <name>ATP</name>
        <dbReference type="ChEBI" id="CHEBI:30616"/>
    </ligand>
</feature>
<dbReference type="STRING" id="1042163.BRLA_c020310"/>
<organism evidence="14 15">
    <name type="scientific">Brevibacillus laterosporus LMG 15441</name>
    <dbReference type="NCBI Taxonomy" id="1042163"/>
    <lineage>
        <taxon>Bacteria</taxon>
        <taxon>Bacillati</taxon>
        <taxon>Bacillota</taxon>
        <taxon>Bacilli</taxon>
        <taxon>Bacillales</taxon>
        <taxon>Paenibacillaceae</taxon>
        <taxon>Brevibacillus</taxon>
    </lineage>
</organism>
<dbReference type="SUPFAM" id="SSF52374">
    <property type="entry name" value="Nucleotidylyl transferase"/>
    <property type="match status" value="1"/>
</dbReference>
<dbReference type="Proteomes" id="UP000005850">
    <property type="component" value="Chromosome"/>
</dbReference>
<dbReference type="InterPro" id="IPR054608">
    <property type="entry name" value="SYY-like_C"/>
</dbReference>
<dbReference type="InterPro" id="IPR001412">
    <property type="entry name" value="aa-tRNA-synth_I_CS"/>
</dbReference>
<comment type="similarity">
    <text evidence="10 11">Belongs to the class-I aminoacyl-tRNA synthetase family. TyrS type 1 subfamily.</text>
</comment>
<reference evidence="14 15" key="1">
    <citation type="journal article" date="2011" name="J. Bacteriol.">
        <title>Genome sequence of Brevibacillus laterosporus LMG 15441, a pathogen of invertebrates.</title>
        <authorList>
            <person name="Djukic M."/>
            <person name="Poehlein A."/>
            <person name="Thurmer A."/>
            <person name="Daniel R."/>
        </authorList>
    </citation>
    <scope>NUCLEOTIDE SEQUENCE [LARGE SCALE GENOMIC DNA]</scope>
    <source>
        <strain evidence="14 15">LMG 15441</strain>
    </source>
</reference>
<dbReference type="InterPro" id="IPR002307">
    <property type="entry name" value="Tyr-tRNA-ligase"/>
</dbReference>
<evidence type="ECO:0000256" key="6">
    <source>
        <dbReference type="ARBA" id="ARBA00022884"/>
    </source>
</evidence>
<keyword evidence="3 11" id="KW-0436">Ligase</keyword>
<comment type="function">
    <text evidence="11">Catalyzes the attachment of tyrosine to tRNA(Tyr) in a two-step reaction: tyrosine is first activated by ATP to form Tyr-AMP and then transferred to the acceptor end of tRNA(Tyr).</text>
</comment>
<dbReference type="InterPro" id="IPR014729">
    <property type="entry name" value="Rossmann-like_a/b/a_fold"/>
</dbReference>
<dbReference type="FunFam" id="3.40.50.620:FF:000008">
    <property type="entry name" value="Tyrosine--tRNA ligase"/>
    <property type="match status" value="1"/>
</dbReference>
<dbReference type="EC" id="6.1.1.1" evidence="11"/>
<comment type="subcellular location">
    <subcellularLocation>
        <location evidence="1 11">Cytoplasm</location>
    </subcellularLocation>
</comment>
<keyword evidence="4 11" id="KW-0547">Nucleotide-binding</keyword>
<dbReference type="GO" id="GO:0003723">
    <property type="term" value="F:RNA binding"/>
    <property type="evidence" value="ECO:0007669"/>
    <property type="project" value="UniProtKB-KW"/>
</dbReference>
<feature type="short sequence motif" description="'HIGH' region" evidence="11">
    <location>
        <begin position="39"/>
        <end position="48"/>
    </location>
</feature>
<comment type="catalytic activity">
    <reaction evidence="9 11">
        <text>tRNA(Tyr) + L-tyrosine + ATP = L-tyrosyl-tRNA(Tyr) + AMP + diphosphate + H(+)</text>
        <dbReference type="Rhea" id="RHEA:10220"/>
        <dbReference type="Rhea" id="RHEA-COMP:9706"/>
        <dbReference type="Rhea" id="RHEA-COMP:9707"/>
        <dbReference type="ChEBI" id="CHEBI:15378"/>
        <dbReference type="ChEBI" id="CHEBI:30616"/>
        <dbReference type="ChEBI" id="CHEBI:33019"/>
        <dbReference type="ChEBI" id="CHEBI:58315"/>
        <dbReference type="ChEBI" id="CHEBI:78442"/>
        <dbReference type="ChEBI" id="CHEBI:78536"/>
        <dbReference type="ChEBI" id="CHEBI:456215"/>
        <dbReference type="EC" id="6.1.1.1"/>
    </reaction>
</comment>
<evidence type="ECO:0000256" key="9">
    <source>
        <dbReference type="ARBA" id="ARBA00048248"/>
    </source>
</evidence>
<sequence length="427" mass="48074">MDIIQELESRGLIYQTTDKEELTKRLQQGKLTLYTGFDPTADSLHIGHLLPILTLRRFQQAGHQPIALVGGGTGMIGDPSGRSTERSLNTADVVKGYSDKLKNQLERFLDFDREGNPAIMANNYDWLGQLTLIEFLRDIGKHFSINYMLAKDSVSARLENGISFTEFSYMIMQAYDFWKLNQTHNCELQMGGSDQWGNITAGTEFIRRANQDNENQTEAKKVFGLTLPLVLKSDGTKFGKTAGGAVWLDASKTSPYKFYQFWLNTDDRDVVKFLKYFTFLSMEELNALENAVATEPEKREAQRTLAREVTSLVHGEAAMKRAEEISVALFNGGLKELTPSEIADSFSDVPSTTLEDGELTMVDVLVQVGAAKSKRESREYLNNNAITVNDVRFTDLETKLADIELLGGQYLVIRRGKKNYYLVEYKG</sequence>
<dbReference type="GO" id="GO:0004831">
    <property type="term" value="F:tyrosine-tRNA ligase activity"/>
    <property type="evidence" value="ECO:0007669"/>
    <property type="project" value="UniProtKB-UniRule"/>
</dbReference>
<dbReference type="InterPro" id="IPR024088">
    <property type="entry name" value="Tyr-tRNA-ligase_bac-type"/>
</dbReference>
<feature type="binding site" evidence="11">
    <location>
        <position position="173"/>
    </location>
    <ligand>
        <name>L-tyrosine</name>
        <dbReference type="ChEBI" id="CHEBI:58315"/>
    </ligand>
</feature>
<evidence type="ECO:0000313" key="14">
    <source>
        <dbReference type="EMBL" id="AIG26352.1"/>
    </source>
</evidence>
<comment type="subunit">
    <text evidence="11">Homodimer.</text>
</comment>
<dbReference type="GO" id="GO:0042803">
    <property type="term" value="F:protein homodimerization activity"/>
    <property type="evidence" value="ECO:0007669"/>
    <property type="project" value="UniProtKB-ARBA"/>
</dbReference>
<dbReference type="InterPro" id="IPR036986">
    <property type="entry name" value="S4_RNA-bd_sf"/>
</dbReference>
<evidence type="ECO:0000256" key="3">
    <source>
        <dbReference type="ARBA" id="ARBA00022598"/>
    </source>
</evidence>
<dbReference type="Pfam" id="PF22421">
    <property type="entry name" value="SYY_C-terminal"/>
    <property type="match status" value="1"/>
</dbReference>
<dbReference type="HAMAP" id="MF_02006">
    <property type="entry name" value="Tyr_tRNA_synth_type1"/>
    <property type="match status" value="1"/>
</dbReference>
<feature type="binding site" evidence="11">
    <location>
        <position position="169"/>
    </location>
    <ligand>
        <name>L-tyrosine</name>
        <dbReference type="ChEBI" id="CHEBI:58315"/>
    </ligand>
</feature>
<evidence type="ECO:0000256" key="8">
    <source>
        <dbReference type="ARBA" id="ARBA00023146"/>
    </source>
</evidence>
<dbReference type="Gene3D" id="1.10.240.10">
    <property type="entry name" value="Tyrosyl-Transfer RNA Synthetase"/>
    <property type="match status" value="1"/>
</dbReference>
<dbReference type="Pfam" id="PF00579">
    <property type="entry name" value="tRNA-synt_1b"/>
    <property type="match status" value="1"/>
</dbReference>
<evidence type="ECO:0000256" key="2">
    <source>
        <dbReference type="ARBA" id="ARBA00022490"/>
    </source>
</evidence>